<dbReference type="EMBL" id="LQYN01000011">
    <property type="protein sequence ID" value="KYD10902.1"/>
    <property type="molecule type" value="Genomic_DNA"/>
</dbReference>
<name>A0A150LGM4_9BACI</name>
<evidence type="ECO:0000259" key="8">
    <source>
        <dbReference type="Pfam" id="PF04239"/>
    </source>
</evidence>
<keyword evidence="5 7" id="KW-1133">Transmembrane helix</keyword>
<dbReference type="PANTHER" id="PTHR34582:SF6">
    <property type="entry name" value="UPF0702 TRANSMEMBRANE PROTEIN YCAP"/>
    <property type="match status" value="1"/>
</dbReference>
<evidence type="ECO:0000256" key="7">
    <source>
        <dbReference type="SAM" id="Phobius"/>
    </source>
</evidence>
<keyword evidence="6 7" id="KW-0472">Membrane</keyword>
<dbReference type="STRING" id="46224.B4102_1688"/>
<protein>
    <recommendedName>
        <fullName evidence="8">YetF C-terminal domain-containing protein</fullName>
    </recommendedName>
</protein>
<dbReference type="Gene3D" id="3.30.240.20">
    <property type="entry name" value="bsu07140 like domains"/>
    <property type="match status" value="2"/>
</dbReference>
<evidence type="ECO:0000256" key="3">
    <source>
        <dbReference type="ARBA" id="ARBA00022475"/>
    </source>
</evidence>
<proteinExistence type="inferred from homology"/>
<dbReference type="PANTHER" id="PTHR34582">
    <property type="entry name" value="UPF0702 TRANSMEMBRANE PROTEIN YCAP"/>
    <property type="match status" value="1"/>
</dbReference>
<dbReference type="AlphaFoldDB" id="A0A150LGM4"/>
<comment type="subcellular location">
    <subcellularLocation>
        <location evidence="1">Cell membrane</location>
        <topology evidence="1">Multi-pass membrane protein</topology>
    </subcellularLocation>
</comment>
<feature type="transmembrane region" description="Helical" evidence="7">
    <location>
        <begin position="62"/>
        <end position="83"/>
    </location>
</feature>
<dbReference type="Proteomes" id="UP000075666">
    <property type="component" value="Unassembled WGS sequence"/>
</dbReference>
<dbReference type="PATRIC" id="fig|46224.3.peg.745"/>
<evidence type="ECO:0000256" key="2">
    <source>
        <dbReference type="ARBA" id="ARBA00006448"/>
    </source>
</evidence>
<dbReference type="InterPro" id="IPR007353">
    <property type="entry name" value="DUF421"/>
</dbReference>
<organism evidence="9 10">
    <name type="scientific">Heyndrickxia sporothermodurans</name>
    <dbReference type="NCBI Taxonomy" id="46224"/>
    <lineage>
        <taxon>Bacteria</taxon>
        <taxon>Bacillati</taxon>
        <taxon>Bacillota</taxon>
        <taxon>Bacilli</taxon>
        <taxon>Bacillales</taxon>
        <taxon>Bacillaceae</taxon>
        <taxon>Heyndrickxia</taxon>
    </lineage>
</organism>
<feature type="transmembrane region" description="Helical" evidence="7">
    <location>
        <begin position="38"/>
        <end position="56"/>
    </location>
</feature>
<dbReference type="OrthoDB" id="1682423at2"/>
<keyword evidence="10" id="KW-1185">Reference proteome</keyword>
<feature type="domain" description="YetF C-terminal" evidence="8">
    <location>
        <begin position="86"/>
        <end position="208"/>
    </location>
</feature>
<comment type="similarity">
    <text evidence="2">Belongs to the UPF0702 family.</text>
</comment>
<evidence type="ECO:0000256" key="1">
    <source>
        <dbReference type="ARBA" id="ARBA00004651"/>
    </source>
</evidence>
<evidence type="ECO:0000313" key="9">
    <source>
        <dbReference type="EMBL" id="KYD10902.1"/>
    </source>
</evidence>
<evidence type="ECO:0000256" key="6">
    <source>
        <dbReference type="ARBA" id="ARBA00023136"/>
    </source>
</evidence>
<dbReference type="Pfam" id="PF04239">
    <property type="entry name" value="DUF421"/>
    <property type="match status" value="1"/>
</dbReference>
<dbReference type="InterPro" id="IPR023090">
    <property type="entry name" value="UPF0702_alpha/beta_dom_sf"/>
</dbReference>
<gene>
    <name evidence="9" type="ORF">B4102_1688</name>
</gene>
<accession>A0A150LGM4</accession>
<evidence type="ECO:0000313" key="10">
    <source>
        <dbReference type="Proteomes" id="UP000075666"/>
    </source>
</evidence>
<feature type="transmembrane region" description="Helical" evidence="7">
    <location>
        <begin position="6"/>
        <end position="26"/>
    </location>
</feature>
<dbReference type="GO" id="GO:0005886">
    <property type="term" value="C:plasma membrane"/>
    <property type="evidence" value="ECO:0007669"/>
    <property type="project" value="UniProtKB-SubCell"/>
</dbReference>
<keyword evidence="4 7" id="KW-0812">Transmembrane</keyword>
<comment type="caution">
    <text evidence="9">The sequence shown here is derived from an EMBL/GenBank/DDBJ whole genome shotgun (WGS) entry which is preliminary data.</text>
</comment>
<sequence>MDMDLYHYFTIGWKTVVLYLVILVIFRFMGKREIGKLSVLDLVIFIMIGELAAVAIENHKEPIAHTIEPMVILLGIQVGFALISLKVPKFRQLIDGTPSIIIRKGKIDEKAMKKQRYNFDDLLMQLRQKDINNIADVEYAILETSGELSVIKKDNKKKQKKTFTLPLIIDGEISQENLANQNVSEIWLRRELRKRGYKDLQQISFCSFQDGEFFIDLKDEKE</sequence>
<keyword evidence="3" id="KW-1003">Cell membrane</keyword>
<evidence type="ECO:0000256" key="4">
    <source>
        <dbReference type="ARBA" id="ARBA00022692"/>
    </source>
</evidence>
<reference evidence="9 10" key="1">
    <citation type="submission" date="2016-01" db="EMBL/GenBank/DDBJ databases">
        <title>Genome Sequences of Twelve Sporeforming Bacillus Species Isolated from Foods.</title>
        <authorList>
            <person name="Berendsen E.M."/>
            <person name="Wells-Bennik M.H."/>
            <person name="Krawcyk A.O."/>
            <person name="De Jong A."/>
            <person name="Holsappel S."/>
            <person name="Eijlander R.T."/>
            <person name="Kuipers O.P."/>
        </authorList>
    </citation>
    <scope>NUCLEOTIDE SEQUENCE [LARGE SCALE GENOMIC DNA]</scope>
    <source>
        <strain evidence="9 10">B4102</strain>
    </source>
</reference>
<evidence type="ECO:0000256" key="5">
    <source>
        <dbReference type="ARBA" id="ARBA00022989"/>
    </source>
</evidence>